<comment type="caution">
    <text evidence="3">The sequence shown here is derived from an EMBL/GenBank/DDBJ whole genome shotgun (WGS) entry which is preliminary data.</text>
</comment>
<accession>A0A2M8TIZ4</accession>
<dbReference type="Proteomes" id="UP000231201">
    <property type="component" value="Unassembled WGS sequence"/>
</dbReference>
<feature type="coiled-coil region" evidence="1">
    <location>
        <begin position="674"/>
        <end position="701"/>
    </location>
</feature>
<evidence type="ECO:0000256" key="1">
    <source>
        <dbReference type="SAM" id="Coils"/>
    </source>
</evidence>
<feature type="coiled-coil region" evidence="1">
    <location>
        <begin position="489"/>
        <end position="596"/>
    </location>
</feature>
<keyword evidence="2" id="KW-1133">Transmembrane helix</keyword>
<evidence type="ECO:0000313" key="4">
    <source>
        <dbReference type="Proteomes" id="UP000231201"/>
    </source>
</evidence>
<feature type="transmembrane region" description="Helical" evidence="2">
    <location>
        <begin position="605"/>
        <end position="628"/>
    </location>
</feature>
<name>A0A2M8TIZ4_PREIN</name>
<keyword evidence="1" id="KW-0175">Coiled coil</keyword>
<keyword evidence="2" id="KW-0472">Membrane</keyword>
<gene>
    <name evidence="3" type="ORF">CTM59_11860</name>
</gene>
<dbReference type="AlphaFoldDB" id="A0A2M8TIZ4"/>
<dbReference type="EMBL" id="PENH01000003">
    <property type="protein sequence ID" value="PJI23897.1"/>
    <property type="molecule type" value="Genomic_DNA"/>
</dbReference>
<sequence>MQKSNFALISALYDNANAGLYSDVYFPIIKYTIVSLFHDERLKKDYYTLLNIQDYIKEHFGIEIPSLVLQSSVKSLQQKESDKFNFVLYENGKQFQIKQAWDCSVNIQVDKLYGEFTNKREKLENEYLLYLKNENLEDDKKFIDFISDNTDDILGYFEGNDCNKVDEKYTTMAFFLDYLFKNNKELFSIANKLFWGSIIAGFLKRNPSEMGQLKSAEPHEYFLDTSLIMALLKLSTSEHEKYSSEMLAIIKSSGGVARVHPMTLREVSNIILSVESSGSPKPNTEIASAYERYNLTKTKLLKIRTQTEQLLDKCGVSKLPIMTEYELKQAISEYQNKKDVIELQKVRDPFNQNNEDKFRDIHDIYMDDYIHGRKKTKKEKNISFVTLNKELIAFCRSRSNNRDSNLMHPSKIIIEQWMNNTKGSTLKTSALTEVLSRCLVLNNQNIRQKLAIVSKTYNEISEAFEPELYKEIMLALYKRSKGVLKCMDEAEIEIKAQNYEKAYAKIKQAEKEALAEKEQNKKNISVLQEKLEQTQIEKEKLYKHETQQKETYENKIKIINKENQKQKKLLSLYKTLEEHKNSLKQKEETQQDEDQRLLGLISYKLFYFNIAVTFFLLVLFFTCLFTLFTKDLTLISSLGVVLTILGIFLTHCKSILLDFKHYRQSYKEERYKYLKEHDNKYQKLSKEILELRTTINRTKEHIQNIELSS</sequence>
<protein>
    <submittedName>
        <fullName evidence="3">Uncharacterized protein</fullName>
    </submittedName>
</protein>
<organism evidence="3 4">
    <name type="scientific">Prevotella intermedia</name>
    <dbReference type="NCBI Taxonomy" id="28131"/>
    <lineage>
        <taxon>Bacteria</taxon>
        <taxon>Pseudomonadati</taxon>
        <taxon>Bacteroidota</taxon>
        <taxon>Bacteroidia</taxon>
        <taxon>Bacteroidales</taxon>
        <taxon>Prevotellaceae</taxon>
        <taxon>Prevotella</taxon>
    </lineage>
</organism>
<dbReference type="RefSeq" id="WP_088438728.1">
    <property type="nucleotide sequence ID" value="NZ_NHRV01000001.1"/>
</dbReference>
<evidence type="ECO:0000313" key="3">
    <source>
        <dbReference type="EMBL" id="PJI23897.1"/>
    </source>
</evidence>
<evidence type="ECO:0000256" key="2">
    <source>
        <dbReference type="SAM" id="Phobius"/>
    </source>
</evidence>
<reference evidence="3 4" key="1">
    <citation type="submission" date="2017-11" db="EMBL/GenBank/DDBJ databases">
        <title>Genome sequencing of Prevotella intermedia KCOM 2833.</title>
        <authorList>
            <person name="Kook J.-K."/>
            <person name="Park S.-N."/>
            <person name="Lim Y.K."/>
        </authorList>
    </citation>
    <scope>NUCLEOTIDE SEQUENCE [LARGE SCALE GENOMIC DNA]</scope>
    <source>
        <strain evidence="3 4">KCOM 2833</strain>
    </source>
</reference>
<keyword evidence="2" id="KW-0812">Transmembrane</keyword>
<feature type="transmembrane region" description="Helical" evidence="2">
    <location>
        <begin position="634"/>
        <end position="657"/>
    </location>
</feature>
<proteinExistence type="predicted"/>